<evidence type="ECO:0000313" key="3">
    <source>
        <dbReference type="Proteomes" id="UP000029713"/>
    </source>
</evidence>
<gene>
    <name evidence="2" type="ORF">IN07_14320</name>
</gene>
<feature type="transmembrane region" description="Helical" evidence="1">
    <location>
        <begin position="14"/>
        <end position="33"/>
    </location>
</feature>
<feature type="transmembrane region" description="Helical" evidence="1">
    <location>
        <begin position="145"/>
        <end position="163"/>
    </location>
</feature>
<evidence type="ECO:0000256" key="1">
    <source>
        <dbReference type="SAM" id="Phobius"/>
    </source>
</evidence>
<accession>A0A098Y679</accession>
<keyword evidence="1" id="KW-0472">Membrane</keyword>
<feature type="transmembrane region" description="Helical" evidence="1">
    <location>
        <begin position="169"/>
        <end position="193"/>
    </location>
</feature>
<dbReference type="EMBL" id="JPMX01000062">
    <property type="protein sequence ID" value="KGH45957.1"/>
    <property type="molecule type" value="Genomic_DNA"/>
</dbReference>
<proteinExistence type="predicted"/>
<dbReference type="RefSeq" id="WP_036336513.1">
    <property type="nucleotide sequence ID" value="NZ_JPMX01000062.1"/>
</dbReference>
<protein>
    <submittedName>
        <fullName evidence="2">Uncharacterized protein</fullName>
    </submittedName>
</protein>
<dbReference type="STRING" id="1522368.IN07_14320"/>
<keyword evidence="1" id="KW-1133">Transmembrane helix</keyword>
<feature type="transmembrane region" description="Helical" evidence="1">
    <location>
        <begin position="112"/>
        <end position="133"/>
    </location>
</feature>
<dbReference type="OrthoDB" id="9925303at2"/>
<reference evidence="2 3" key="1">
    <citation type="submission" date="2014-07" db="EMBL/GenBank/DDBJ databases">
        <title>Biosystematic studies on Modestobacter strains isolated from extreme hyper-arid desert soil and from historic building.</title>
        <authorList>
            <person name="Bukarasam K."/>
            <person name="Bull A."/>
            <person name="Girard G."/>
            <person name="van Wezel G."/>
            <person name="Goodfellow M."/>
        </authorList>
    </citation>
    <scope>NUCLEOTIDE SEQUENCE [LARGE SCALE GENOMIC DNA]</scope>
    <source>
        <strain evidence="2 3">KNN45-2b</strain>
    </source>
</reference>
<feature type="transmembrane region" description="Helical" evidence="1">
    <location>
        <begin position="81"/>
        <end position="100"/>
    </location>
</feature>
<sequence>MTAPEESWSGVRSAVRLIVAALLLTVLAVLVGSGDWPAPRRTSSGWQVADVPAPLLTLLVVTAVLGLAVAVVLARPHRLGAAVTATWWAVAAAAGFALIWNDLHLTALGDGPIIPVFAWAFTFVPTLLIGLVARRGGRAVHLRATLGLAVLLLPLSALGWPLASDSRALISFFGGIYTVGLFGVLPLVLAVVLTRAPRAQVTPVG</sequence>
<dbReference type="Proteomes" id="UP000029713">
    <property type="component" value="Unassembled WGS sequence"/>
</dbReference>
<keyword evidence="3" id="KW-1185">Reference proteome</keyword>
<feature type="transmembrane region" description="Helical" evidence="1">
    <location>
        <begin position="53"/>
        <end position="74"/>
    </location>
</feature>
<keyword evidence="1" id="KW-0812">Transmembrane</keyword>
<evidence type="ECO:0000313" key="2">
    <source>
        <dbReference type="EMBL" id="KGH45957.1"/>
    </source>
</evidence>
<comment type="caution">
    <text evidence="2">The sequence shown here is derived from an EMBL/GenBank/DDBJ whole genome shotgun (WGS) entry which is preliminary data.</text>
</comment>
<dbReference type="AlphaFoldDB" id="A0A098Y679"/>
<name>A0A098Y679_9ACTN</name>
<organism evidence="2 3">
    <name type="scientific">Modestobacter caceresii</name>
    <dbReference type="NCBI Taxonomy" id="1522368"/>
    <lineage>
        <taxon>Bacteria</taxon>
        <taxon>Bacillati</taxon>
        <taxon>Actinomycetota</taxon>
        <taxon>Actinomycetes</taxon>
        <taxon>Geodermatophilales</taxon>
        <taxon>Geodermatophilaceae</taxon>
        <taxon>Modestobacter</taxon>
    </lineage>
</organism>